<feature type="domain" description="Sushi" evidence="12">
    <location>
        <begin position="369"/>
        <end position="428"/>
    </location>
</feature>
<keyword evidence="10" id="KW-1133">Transmembrane helix</keyword>
<keyword evidence="6 8" id="KW-1015">Disulfide bond</keyword>
<gene>
    <name evidence="13" type="ORF">Cfor_11229</name>
</gene>
<dbReference type="InterPro" id="IPR000436">
    <property type="entry name" value="Sushi_SCR_CCP_dom"/>
</dbReference>
<feature type="domain" description="Sushi" evidence="12">
    <location>
        <begin position="665"/>
        <end position="743"/>
    </location>
</feature>
<keyword evidence="1 8" id="KW-0768">Sushi</keyword>
<evidence type="ECO:0000313" key="13">
    <source>
        <dbReference type="EMBL" id="GFG38816.1"/>
    </source>
</evidence>
<feature type="disulfide bond" evidence="8">
    <location>
        <begin position="714"/>
        <end position="741"/>
    </location>
</feature>
<comment type="caution">
    <text evidence="13">The sequence shown here is derived from an EMBL/GenBank/DDBJ whole genome shotgun (WGS) entry which is preliminary data.</text>
</comment>
<dbReference type="InterPro" id="IPR035976">
    <property type="entry name" value="Sushi/SCR/CCP_sf"/>
</dbReference>
<feature type="non-terminal residue" evidence="13">
    <location>
        <position position="1"/>
    </location>
</feature>
<feature type="domain" description="Sushi" evidence="12">
    <location>
        <begin position="862"/>
        <end position="921"/>
    </location>
</feature>
<feature type="disulfide bond" evidence="8">
    <location>
        <begin position="399"/>
        <end position="426"/>
    </location>
</feature>
<dbReference type="PROSITE" id="PS00615">
    <property type="entry name" value="C_TYPE_LECTIN_1"/>
    <property type="match status" value="1"/>
</dbReference>
<dbReference type="InterPro" id="IPR008979">
    <property type="entry name" value="Galactose-bd-like_sf"/>
</dbReference>
<keyword evidence="10" id="KW-0812">Transmembrane</keyword>
<dbReference type="SMART" id="SM00607">
    <property type="entry name" value="FTP"/>
    <property type="match status" value="1"/>
</dbReference>
<feature type="domain" description="Sushi" evidence="12">
    <location>
        <begin position="744"/>
        <end position="803"/>
    </location>
</feature>
<feature type="disulfide bond" evidence="8">
    <location>
        <begin position="457"/>
        <end position="484"/>
    </location>
</feature>
<evidence type="ECO:0000256" key="7">
    <source>
        <dbReference type="ARBA" id="ARBA00023180"/>
    </source>
</evidence>
<feature type="region of interest" description="Disordered" evidence="9">
    <location>
        <begin position="30"/>
        <end position="53"/>
    </location>
</feature>
<dbReference type="PROSITE" id="PS50923">
    <property type="entry name" value="SUSHI"/>
    <property type="match status" value="10"/>
</dbReference>
<dbReference type="Gene3D" id="3.10.100.10">
    <property type="entry name" value="Mannose-Binding Protein A, subunit A"/>
    <property type="match status" value="1"/>
</dbReference>
<dbReference type="CDD" id="cd00033">
    <property type="entry name" value="CCP"/>
    <property type="match status" value="10"/>
</dbReference>
<comment type="caution">
    <text evidence="8">Lacks conserved residue(s) required for the propagation of feature annotation.</text>
</comment>
<evidence type="ECO:0008006" key="15">
    <source>
        <dbReference type="Google" id="ProtNLM"/>
    </source>
</evidence>
<evidence type="ECO:0000259" key="11">
    <source>
        <dbReference type="PROSITE" id="PS50041"/>
    </source>
</evidence>
<dbReference type="Pfam" id="PF22633">
    <property type="entry name" value="F5_F8_type_C_2"/>
    <property type="match status" value="1"/>
</dbReference>
<evidence type="ECO:0000259" key="12">
    <source>
        <dbReference type="PROSITE" id="PS50923"/>
    </source>
</evidence>
<feature type="disulfide bond" evidence="8">
    <location>
        <begin position="635"/>
        <end position="662"/>
    </location>
</feature>
<keyword evidence="4" id="KW-0677">Repeat</keyword>
<dbReference type="SUPFAM" id="SSF49785">
    <property type="entry name" value="Galactose-binding domain-like"/>
    <property type="match status" value="1"/>
</dbReference>
<evidence type="ECO:0000256" key="8">
    <source>
        <dbReference type="PROSITE-ProRule" id="PRU00302"/>
    </source>
</evidence>
<feature type="domain" description="Sushi" evidence="12">
    <location>
        <begin position="605"/>
        <end position="664"/>
    </location>
</feature>
<dbReference type="PANTHER" id="PTHR46393:SF7">
    <property type="entry name" value="COMPLEMENT C2"/>
    <property type="match status" value="1"/>
</dbReference>
<dbReference type="InterPro" id="IPR016187">
    <property type="entry name" value="CTDL_fold"/>
</dbReference>
<evidence type="ECO:0000256" key="5">
    <source>
        <dbReference type="ARBA" id="ARBA00022837"/>
    </source>
</evidence>
<dbReference type="PROSITE" id="PS50041">
    <property type="entry name" value="C_TYPE_LECTIN_2"/>
    <property type="match status" value="1"/>
</dbReference>
<dbReference type="InterPro" id="IPR016186">
    <property type="entry name" value="C-type_lectin-like/link_sf"/>
</dbReference>
<proteinExistence type="predicted"/>
<keyword evidence="7" id="KW-0325">Glycoprotein</keyword>
<dbReference type="GO" id="GO:0046872">
    <property type="term" value="F:metal ion binding"/>
    <property type="evidence" value="ECO:0007669"/>
    <property type="project" value="UniProtKB-KW"/>
</dbReference>
<feature type="domain" description="Sushi" evidence="12">
    <location>
        <begin position="804"/>
        <end position="861"/>
    </location>
</feature>
<keyword evidence="3" id="KW-0732">Signal</keyword>
<feature type="disulfide bond" evidence="8">
    <location>
        <begin position="339"/>
        <end position="366"/>
    </location>
</feature>
<dbReference type="PANTHER" id="PTHR46393">
    <property type="entry name" value="SUSHI DOMAIN-CONTAINING PROTEIN"/>
    <property type="match status" value="1"/>
</dbReference>
<keyword evidence="2" id="KW-0479">Metal-binding</keyword>
<dbReference type="Pfam" id="PF00084">
    <property type="entry name" value="Sushi"/>
    <property type="match status" value="10"/>
</dbReference>
<dbReference type="Gene3D" id="2.10.70.10">
    <property type="entry name" value="Complement Module, domain 1"/>
    <property type="match status" value="10"/>
</dbReference>
<dbReference type="Pfam" id="PF00059">
    <property type="entry name" value="Lectin_C"/>
    <property type="match status" value="1"/>
</dbReference>
<keyword evidence="14" id="KW-1185">Reference proteome</keyword>
<accession>A0A6L2Q250</accession>
<dbReference type="SUPFAM" id="SSF56436">
    <property type="entry name" value="C-type lectin-like"/>
    <property type="match status" value="1"/>
</dbReference>
<dbReference type="AlphaFoldDB" id="A0A6L2Q250"/>
<dbReference type="Gene3D" id="2.60.120.260">
    <property type="entry name" value="Galactose-binding domain-like"/>
    <property type="match status" value="1"/>
</dbReference>
<sequence length="1047" mass="115458">TPTLVCAATGSWQGDLPYCGTNVAFRKPANQSTTVRGGAATNGNDGESTTVHDGKRCTETMKEASPWWMVDLLKPYPIGVVRVTTRGCCGHQPLKDIEIRVGNSSTDLQRNPLCAWFPGTIEEGVTKTFMCARTLIGQHVFLQLVGVEGSLSVCEVEVFTTNEFSNDRCVPSGAADDIELSAFDRTCYEFSVGRGGSFEEARSHCKKHGGDLVHGMRGATSSFLLAELERRKPSLRTQLVWIGAQREPGISRTWKWVDGEVVAKPAWGKDQPNNYNGEQNCVVLDGGRNWLWNDVGCNLDYLHWICQHSPSSCGSPDKLLNTTISGSNFSVGATISYHCPEGHMLLGEENRTCTESGFWSGHAPTCKYVDCGPLSGLEHGYVNLKDKRTTHGALAEYTCHENYTLIGRERRTCEDNGHWSDDQPQCLFDWCPEPPTVPGGTVQTSGRRAGSTATYTCQNGFIMSGQPVLSCGLGGEWSGKAPTCKYIDCGAPPNTDNGRYELLNRTTTYGSLVEYSCREDYWLDGTERQMCTREGKWSADTPACVLITCIEPELPTGSYVVGYDFNVHSTIEYHCEAGHILRGEATHECTGQGEWSGETPTCEYVDCGKVMQLLYGSVTYTNGTTFLGSTLTYTCVKNYRLVGVTSRRCLENGQWSDELPRCEEIRCPEPVLAEHSILSVTGNDRVYGRTLIRTADSGTSLTTYKIGSLVKYRCERGYKVVGEPLSTCEETGQWSGQVPQCVFVNCGEPESLKHGKYTLASNATYYGAAVLYECDPNFELDGHGRRLCLENGTWSSETPQCKEVLCGHPDKESDMSIQVLTRSIGGIAQYSCPRGQYMVGNATRTCLKKGTWSGKMPICKSVDCNHPGNIENGRVIVMNQTTTYNSAVEYHCVPHYERIGPYLRKCMEDGTWSGEEPRCEMTTGDVTEPQNLGMSIGIGAGVIFFLLIVVGLIYLRLRKATPVKNTENVQGAVRKEDQNAAVMSYATLNDGNSYGMPNHTNIYENIHEDNMYDAPYEETSHRNHHYEPTPISRGARPMVTINGVAVR</sequence>
<dbReference type="SUPFAM" id="SSF57535">
    <property type="entry name" value="Complement control module/SCR domain"/>
    <property type="match status" value="10"/>
</dbReference>
<dbReference type="FunCoup" id="A0A6L2Q250">
    <property type="interactions" value="2"/>
</dbReference>
<feature type="domain" description="Sushi" evidence="12">
    <location>
        <begin position="547"/>
        <end position="604"/>
    </location>
</feature>
<feature type="transmembrane region" description="Helical" evidence="10">
    <location>
        <begin position="932"/>
        <end position="955"/>
    </location>
</feature>
<evidence type="ECO:0000256" key="6">
    <source>
        <dbReference type="ARBA" id="ARBA00023157"/>
    </source>
</evidence>
<dbReference type="InterPro" id="IPR001304">
    <property type="entry name" value="C-type_lectin-like"/>
</dbReference>
<feature type="domain" description="Sushi" evidence="12">
    <location>
        <begin position="311"/>
        <end position="368"/>
    </location>
</feature>
<feature type="compositionally biased region" description="Polar residues" evidence="9">
    <location>
        <begin position="30"/>
        <end position="49"/>
    </location>
</feature>
<evidence type="ECO:0000256" key="1">
    <source>
        <dbReference type="ARBA" id="ARBA00022659"/>
    </source>
</evidence>
<protein>
    <recommendedName>
        <fullName evidence="15">Sushi, von Willebrand factor type A, EGF and pentraxin domain-containing protein 1</fullName>
    </recommendedName>
</protein>
<name>A0A6L2Q250_COPFO</name>
<dbReference type="FunFam" id="2.60.120.260:FF:000105">
    <property type="entry name" value="Sushi, von Willebrand factor type A, EGF and pentraxin domain-containing protein 1"/>
    <property type="match status" value="1"/>
</dbReference>
<dbReference type="OrthoDB" id="406096at2759"/>
<evidence type="ECO:0000256" key="10">
    <source>
        <dbReference type="SAM" id="Phobius"/>
    </source>
</evidence>
<feature type="disulfide bond" evidence="8">
    <location>
        <begin position="575"/>
        <end position="602"/>
    </location>
</feature>
<feature type="disulfide bond" evidence="8">
    <location>
        <begin position="774"/>
        <end position="801"/>
    </location>
</feature>
<evidence type="ECO:0000313" key="14">
    <source>
        <dbReference type="Proteomes" id="UP000502823"/>
    </source>
</evidence>
<keyword evidence="5" id="KW-0106">Calcium</keyword>
<feature type="disulfide bond" evidence="8">
    <location>
        <begin position="517"/>
        <end position="544"/>
    </location>
</feature>
<reference evidence="14" key="1">
    <citation type="submission" date="2020-01" db="EMBL/GenBank/DDBJ databases">
        <title>Draft genome sequence of the Termite Coptotermes fromosanus.</title>
        <authorList>
            <person name="Itakura S."/>
            <person name="Yosikawa Y."/>
            <person name="Umezawa K."/>
        </authorList>
    </citation>
    <scope>NUCLEOTIDE SEQUENCE [LARGE SCALE GENOMIC DNA]</scope>
</reference>
<feature type="domain" description="Sushi" evidence="12">
    <location>
        <begin position="429"/>
        <end position="486"/>
    </location>
</feature>
<keyword evidence="10" id="KW-0472">Membrane</keyword>
<feature type="domain" description="Sushi" evidence="12">
    <location>
        <begin position="487"/>
        <end position="546"/>
    </location>
</feature>
<evidence type="ECO:0000256" key="2">
    <source>
        <dbReference type="ARBA" id="ARBA00022723"/>
    </source>
</evidence>
<dbReference type="CDD" id="cd00037">
    <property type="entry name" value="CLECT"/>
    <property type="match status" value="1"/>
</dbReference>
<organism evidence="13 14">
    <name type="scientific">Coptotermes formosanus</name>
    <name type="common">Formosan subterranean termite</name>
    <dbReference type="NCBI Taxonomy" id="36987"/>
    <lineage>
        <taxon>Eukaryota</taxon>
        <taxon>Metazoa</taxon>
        <taxon>Ecdysozoa</taxon>
        <taxon>Arthropoda</taxon>
        <taxon>Hexapoda</taxon>
        <taxon>Insecta</taxon>
        <taxon>Pterygota</taxon>
        <taxon>Neoptera</taxon>
        <taxon>Polyneoptera</taxon>
        <taxon>Dictyoptera</taxon>
        <taxon>Blattodea</taxon>
        <taxon>Blattoidea</taxon>
        <taxon>Termitoidae</taxon>
        <taxon>Rhinotermitidae</taxon>
        <taxon>Coptotermes</taxon>
    </lineage>
</organism>
<feature type="disulfide bond" evidence="8">
    <location>
        <begin position="892"/>
        <end position="919"/>
    </location>
</feature>
<evidence type="ECO:0000256" key="9">
    <source>
        <dbReference type="SAM" id="MobiDB-lite"/>
    </source>
</evidence>
<evidence type="ECO:0000256" key="3">
    <source>
        <dbReference type="ARBA" id="ARBA00022729"/>
    </source>
</evidence>
<dbReference type="InterPro" id="IPR006585">
    <property type="entry name" value="FTP1"/>
</dbReference>
<evidence type="ECO:0000256" key="4">
    <source>
        <dbReference type="ARBA" id="ARBA00022737"/>
    </source>
</evidence>
<dbReference type="EMBL" id="BLKM01000822">
    <property type="protein sequence ID" value="GFG38816.1"/>
    <property type="molecule type" value="Genomic_DNA"/>
</dbReference>
<dbReference type="InterPro" id="IPR018378">
    <property type="entry name" value="C-type_lectin_CS"/>
</dbReference>
<dbReference type="Proteomes" id="UP000502823">
    <property type="component" value="Unassembled WGS sequence"/>
</dbReference>
<dbReference type="SMART" id="SM00034">
    <property type="entry name" value="CLECT"/>
    <property type="match status" value="1"/>
</dbReference>
<feature type="disulfide bond" evidence="8">
    <location>
        <begin position="832"/>
        <end position="859"/>
    </location>
</feature>
<feature type="domain" description="C-type lectin" evidence="11">
    <location>
        <begin position="183"/>
        <end position="298"/>
    </location>
</feature>
<dbReference type="SMART" id="SM00032">
    <property type="entry name" value="CCP"/>
    <property type="match status" value="10"/>
</dbReference>
<dbReference type="InParanoid" id="A0A6L2Q250"/>